<evidence type="ECO:0000256" key="2">
    <source>
        <dbReference type="SAM" id="Phobius"/>
    </source>
</evidence>
<gene>
    <name evidence="3" type="ORF">OWR29_40520</name>
</gene>
<dbReference type="EMBL" id="JAPNTZ010000019">
    <property type="protein sequence ID" value="MCY1144317.1"/>
    <property type="molecule type" value="Genomic_DNA"/>
</dbReference>
<feature type="region of interest" description="Disordered" evidence="1">
    <location>
        <begin position="1"/>
        <end position="75"/>
    </location>
</feature>
<feature type="compositionally biased region" description="Low complexity" evidence="1">
    <location>
        <begin position="40"/>
        <end position="55"/>
    </location>
</feature>
<evidence type="ECO:0000313" key="3">
    <source>
        <dbReference type="EMBL" id="MCY1144317.1"/>
    </source>
</evidence>
<proteinExistence type="predicted"/>
<keyword evidence="2" id="KW-0812">Transmembrane</keyword>
<evidence type="ECO:0008006" key="5">
    <source>
        <dbReference type="Google" id="ProtNLM"/>
    </source>
</evidence>
<keyword evidence="2" id="KW-1133">Transmembrane helix</keyword>
<feature type="transmembrane region" description="Helical" evidence="2">
    <location>
        <begin position="114"/>
        <end position="136"/>
    </location>
</feature>
<keyword evidence="2" id="KW-0472">Membrane</keyword>
<accession>A0ABT4BCV8</accession>
<sequence>MTAEPRTSRAWLSSAPPAPAGPQKNQVRQQAGGLGERFLSAPAPARPFGAPPSSAYPEQRKGPVPRSLPPSAQRPPGIGTIIIVTLIFGLVGLIPTMVRARKAALLGASTTPYWMSFGCTMALGYALGLALALYSVMSLGLQVP</sequence>
<feature type="transmembrane region" description="Helical" evidence="2">
    <location>
        <begin position="76"/>
        <end position="94"/>
    </location>
</feature>
<reference evidence="3" key="1">
    <citation type="submission" date="2022-11" db="EMBL/GenBank/DDBJ databases">
        <authorList>
            <person name="Somphong A."/>
            <person name="Phongsopitanun W."/>
        </authorList>
    </citation>
    <scope>NUCLEOTIDE SEQUENCE</scope>
    <source>
        <strain evidence="3">Pm04-4</strain>
    </source>
</reference>
<comment type="caution">
    <text evidence="3">The sequence shown here is derived from an EMBL/GenBank/DDBJ whole genome shotgun (WGS) entry which is preliminary data.</text>
</comment>
<protein>
    <recommendedName>
        <fullName evidence="5">DUF4190 domain-containing protein</fullName>
    </recommendedName>
</protein>
<organism evidence="3 4">
    <name type="scientific">Paractinoplanes pyxinae</name>
    <dbReference type="NCBI Taxonomy" id="2997416"/>
    <lineage>
        <taxon>Bacteria</taxon>
        <taxon>Bacillati</taxon>
        <taxon>Actinomycetota</taxon>
        <taxon>Actinomycetes</taxon>
        <taxon>Micromonosporales</taxon>
        <taxon>Micromonosporaceae</taxon>
        <taxon>Paractinoplanes</taxon>
    </lineage>
</organism>
<keyword evidence="4" id="KW-1185">Reference proteome</keyword>
<dbReference type="RefSeq" id="WP_267568890.1">
    <property type="nucleotide sequence ID" value="NZ_JAPNTZ010000019.1"/>
</dbReference>
<evidence type="ECO:0000256" key="1">
    <source>
        <dbReference type="SAM" id="MobiDB-lite"/>
    </source>
</evidence>
<evidence type="ECO:0000313" key="4">
    <source>
        <dbReference type="Proteomes" id="UP001151002"/>
    </source>
</evidence>
<dbReference type="Proteomes" id="UP001151002">
    <property type="component" value="Unassembled WGS sequence"/>
</dbReference>
<name>A0ABT4BCV8_9ACTN</name>